<evidence type="ECO:0000256" key="2">
    <source>
        <dbReference type="ARBA" id="ARBA00022692"/>
    </source>
</evidence>
<gene>
    <name evidence="6" type="ORF">A1O9_01988</name>
</gene>
<dbReference type="OrthoDB" id="3358017at2759"/>
<evidence type="ECO:0000313" key="6">
    <source>
        <dbReference type="EMBL" id="KEF60427.1"/>
    </source>
</evidence>
<dbReference type="GeneID" id="25276933"/>
<feature type="transmembrane region" description="Helical" evidence="5">
    <location>
        <begin position="200"/>
        <end position="218"/>
    </location>
</feature>
<evidence type="ECO:0000313" key="7">
    <source>
        <dbReference type="Proteomes" id="UP000027920"/>
    </source>
</evidence>
<proteinExistence type="predicted"/>
<dbReference type="HOGENOM" id="CLU_033465_3_1_1"/>
<dbReference type="Pfam" id="PF04479">
    <property type="entry name" value="RTA1"/>
    <property type="match status" value="1"/>
</dbReference>
<feature type="transmembrane region" description="Helical" evidence="5">
    <location>
        <begin position="48"/>
        <end position="65"/>
    </location>
</feature>
<dbReference type="Proteomes" id="UP000027920">
    <property type="component" value="Unassembled WGS sequence"/>
</dbReference>
<dbReference type="STRING" id="1182545.A0A072PL07"/>
<evidence type="ECO:0000256" key="4">
    <source>
        <dbReference type="ARBA" id="ARBA00023136"/>
    </source>
</evidence>
<sequence length="298" mass="33042">MGAEIVCPGDVPSQYEFLPSVAGSVIFIILFGGLTAGHAWRMTMSRQWFMSAFILGTSMEIAGYGVRIMGHNNPCNENTEITQKILLLVAPSVFAATIYMVLGRTILAVQGAHLSPIKPSILTKVFVTGDIVCFFVQLTGGAIMSGGGSRTNLGRYIILTGLGLQITLFGLFVYVAYLFHTRILKQRTEASHRPAIKWETMLTILYVVSGIIMIRNFFRVAETSGGRDGYLLQHEWPLYVFDSIPMVAVVAILLYWFPTLIRPTKYSRDSIEVQPVLGRRQHSGYKRSPSPEDNSNPV</sequence>
<dbReference type="VEuPathDB" id="FungiDB:A1O9_01988"/>
<keyword evidence="3 5" id="KW-1133">Transmembrane helix</keyword>
<evidence type="ECO:0000256" key="3">
    <source>
        <dbReference type="ARBA" id="ARBA00022989"/>
    </source>
</evidence>
<evidence type="ECO:0000256" key="5">
    <source>
        <dbReference type="SAM" id="Phobius"/>
    </source>
</evidence>
<keyword evidence="2 5" id="KW-0812">Transmembrane</keyword>
<evidence type="ECO:0000256" key="1">
    <source>
        <dbReference type="ARBA" id="ARBA00004141"/>
    </source>
</evidence>
<feature type="transmembrane region" description="Helical" evidence="5">
    <location>
        <begin position="121"/>
        <end position="144"/>
    </location>
</feature>
<name>A0A072PL07_9EURO</name>
<keyword evidence="7" id="KW-1185">Reference proteome</keyword>
<accession>A0A072PL07</accession>
<dbReference type="AlphaFoldDB" id="A0A072PL07"/>
<comment type="caution">
    <text evidence="6">The sequence shown here is derived from an EMBL/GenBank/DDBJ whole genome shotgun (WGS) entry which is preliminary data.</text>
</comment>
<dbReference type="PANTHER" id="PTHR31465">
    <property type="entry name" value="PROTEIN RTA1-RELATED"/>
    <property type="match status" value="1"/>
</dbReference>
<dbReference type="PANTHER" id="PTHR31465:SF27">
    <property type="entry name" value="DOMAIN PROTEIN, PUTATIVE (AFU_ORTHOLOGUE AFUA_3G01030)-RELATED"/>
    <property type="match status" value="1"/>
</dbReference>
<dbReference type="InterPro" id="IPR007568">
    <property type="entry name" value="RTA1"/>
</dbReference>
<reference evidence="6 7" key="1">
    <citation type="submission" date="2013-03" db="EMBL/GenBank/DDBJ databases">
        <title>The Genome Sequence of Exophiala aquamarina CBS 119918.</title>
        <authorList>
            <consortium name="The Broad Institute Genomics Platform"/>
            <person name="Cuomo C."/>
            <person name="de Hoog S."/>
            <person name="Gorbushina A."/>
            <person name="Walker B."/>
            <person name="Young S.K."/>
            <person name="Zeng Q."/>
            <person name="Gargeya S."/>
            <person name="Fitzgerald M."/>
            <person name="Haas B."/>
            <person name="Abouelleil A."/>
            <person name="Allen A.W."/>
            <person name="Alvarado L."/>
            <person name="Arachchi H.M."/>
            <person name="Berlin A.M."/>
            <person name="Chapman S.B."/>
            <person name="Gainer-Dewar J."/>
            <person name="Goldberg J."/>
            <person name="Griggs A."/>
            <person name="Gujja S."/>
            <person name="Hansen M."/>
            <person name="Howarth C."/>
            <person name="Imamovic A."/>
            <person name="Ireland A."/>
            <person name="Larimer J."/>
            <person name="McCowan C."/>
            <person name="Murphy C."/>
            <person name="Pearson M."/>
            <person name="Poon T.W."/>
            <person name="Priest M."/>
            <person name="Roberts A."/>
            <person name="Saif S."/>
            <person name="Shea T."/>
            <person name="Sisk P."/>
            <person name="Sykes S."/>
            <person name="Wortman J."/>
            <person name="Nusbaum C."/>
            <person name="Birren B."/>
        </authorList>
    </citation>
    <scope>NUCLEOTIDE SEQUENCE [LARGE SCALE GENOMIC DNA]</scope>
    <source>
        <strain evidence="6 7">CBS 119918</strain>
    </source>
</reference>
<protein>
    <submittedName>
        <fullName evidence="6">Uncharacterized protein</fullName>
    </submittedName>
</protein>
<keyword evidence="4 5" id="KW-0472">Membrane</keyword>
<organism evidence="6 7">
    <name type="scientific">Exophiala aquamarina CBS 119918</name>
    <dbReference type="NCBI Taxonomy" id="1182545"/>
    <lineage>
        <taxon>Eukaryota</taxon>
        <taxon>Fungi</taxon>
        <taxon>Dikarya</taxon>
        <taxon>Ascomycota</taxon>
        <taxon>Pezizomycotina</taxon>
        <taxon>Eurotiomycetes</taxon>
        <taxon>Chaetothyriomycetidae</taxon>
        <taxon>Chaetothyriales</taxon>
        <taxon>Herpotrichiellaceae</taxon>
        <taxon>Exophiala</taxon>
    </lineage>
</organism>
<dbReference type="RefSeq" id="XP_013263017.1">
    <property type="nucleotide sequence ID" value="XM_013407563.1"/>
</dbReference>
<feature type="transmembrane region" description="Helical" evidence="5">
    <location>
        <begin position="17"/>
        <end position="36"/>
    </location>
</feature>
<feature type="transmembrane region" description="Helical" evidence="5">
    <location>
        <begin position="85"/>
        <end position="109"/>
    </location>
</feature>
<feature type="transmembrane region" description="Helical" evidence="5">
    <location>
        <begin position="238"/>
        <end position="257"/>
    </location>
</feature>
<dbReference type="GO" id="GO:0016020">
    <property type="term" value="C:membrane"/>
    <property type="evidence" value="ECO:0007669"/>
    <property type="project" value="UniProtKB-SubCell"/>
</dbReference>
<feature type="transmembrane region" description="Helical" evidence="5">
    <location>
        <begin position="156"/>
        <end position="179"/>
    </location>
</feature>
<dbReference type="EMBL" id="AMGV01000002">
    <property type="protein sequence ID" value="KEF60427.1"/>
    <property type="molecule type" value="Genomic_DNA"/>
</dbReference>
<comment type="subcellular location">
    <subcellularLocation>
        <location evidence="1">Membrane</location>
        <topology evidence="1">Multi-pass membrane protein</topology>
    </subcellularLocation>
</comment>